<dbReference type="InterPro" id="IPR008979">
    <property type="entry name" value="Galactose-bd-like_sf"/>
</dbReference>
<dbReference type="Gene3D" id="2.60.120.260">
    <property type="entry name" value="Galactose-binding domain-like"/>
    <property type="match status" value="1"/>
</dbReference>
<feature type="non-terminal residue" evidence="2">
    <location>
        <position position="851"/>
    </location>
</feature>
<dbReference type="Pfam" id="PF00754">
    <property type="entry name" value="F5_F8_type_C"/>
    <property type="match status" value="1"/>
</dbReference>
<dbReference type="OrthoDB" id="6355129at2759"/>
<feature type="domain" description="F5/8 type C" evidence="1">
    <location>
        <begin position="645"/>
        <end position="789"/>
    </location>
</feature>
<organism evidence="2 3">
    <name type="scientific">Elysia chlorotica</name>
    <name type="common">Eastern emerald elysia</name>
    <name type="synonym">Sea slug</name>
    <dbReference type="NCBI Taxonomy" id="188477"/>
    <lineage>
        <taxon>Eukaryota</taxon>
        <taxon>Metazoa</taxon>
        <taxon>Spiralia</taxon>
        <taxon>Lophotrochozoa</taxon>
        <taxon>Mollusca</taxon>
        <taxon>Gastropoda</taxon>
        <taxon>Heterobranchia</taxon>
        <taxon>Euthyneura</taxon>
        <taxon>Panpulmonata</taxon>
        <taxon>Sacoglossa</taxon>
        <taxon>Placobranchoidea</taxon>
        <taxon>Plakobranchidae</taxon>
        <taxon>Elysia</taxon>
    </lineage>
</organism>
<accession>A0A3S1AX92</accession>
<reference evidence="2 3" key="1">
    <citation type="submission" date="2019-01" db="EMBL/GenBank/DDBJ databases">
        <title>A draft genome assembly of the solar-powered sea slug Elysia chlorotica.</title>
        <authorList>
            <person name="Cai H."/>
            <person name="Li Q."/>
            <person name="Fang X."/>
            <person name="Li J."/>
            <person name="Curtis N.E."/>
            <person name="Altenburger A."/>
            <person name="Shibata T."/>
            <person name="Feng M."/>
            <person name="Maeda T."/>
            <person name="Schwartz J.A."/>
            <person name="Shigenobu S."/>
            <person name="Lundholm N."/>
            <person name="Nishiyama T."/>
            <person name="Yang H."/>
            <person name="Hasebe M."/>
            <person name="Li S."/>
            <person name="Pierce S.K."/>
            <person name="Wang J."/>
        </authorList>
    </citation>
    <scope>NUCLEOTIDE SEQUENCE [LARGE SCALE GENOMIC DNA]</scope>
    <source>
        <strain evidence="2">EC2010</strain>
        <tissue evidence="2">Whole organism of an adult</tissue>
    </source>
</reference>
<evidence type="ECO:0000259" key="1">
    <source>
        <dbReference type="PROSITE" id="PS50022"/>
    </source>
</evidence>
<gene>
    <name evidence="2" type="ORF">EGW08_022597</name>
</gene>
<dbReference type="Proteomes" id="UP000271974">
    <property type="component" value="Unassembled WGS sequence"/>
</dbReference>
<protein>
    <recommendedName>
        <fullName evidence="1">F5/8 type C domain-containing protein</fullName>
    </recommendedName>
</protein>
<dbReference type="EMBL" id="RQTK01001616">
    <property type="protein sequence ID" value="RUS69640.1"/>
    <property type="molecule type" value="Genomic_DNA"/>
</dbReference>
<dbReference type="PROSITE" id="PS50022">
    <property type="entry name" value="FA58C_3"/>
    <property type="match status" value="1"/>
</dbReference>
<evidence type="ECO:0000313" key="3">
    <source>
        <dbReference type="Proteomes" id="UP000271974"/>
    </source>
</evidence>
<sequence length="851" mass="92104">MYTAKFLVRIKLRPSEFTMMTVNVSTTDDTLSICHVRLVKAGDAYPCIDPAPPTLITDTDPVLGVNRRGSIDLGYLGNVGTDIFVADSYFDSNTVEVEVITKIVSGSEGSLHSIDVQLNYDAGHATSTTAQGSVTATTSTPALVVLATTPADLNVGTSLASASITGSETAVTDEKLDEIVLGESKRLIFKYETERNTVTDLQVDVSTPDSDTKTMSIGRVYIGVHYKGANLPCLNNLVLTPVYSKRLGSRTFNDLGTLDLGYVCNTGVVNTTEADTLIIEIVVRLLPNAVVTLAESLAVNAALTSNGQTSLQITKSFTVADPAAFVDFEKDGVVVDNTTGIVFNTTENPIIMPISAIKVLPLVMMIPQYSSSRIYLDVVMPVNTSAIMTFTSFKLVRVGRSLGTLAEFISTSTEKLTYAFNTTQITKYELDLGIITNTGVAQKMADYSPDDDTFEAELTVQMADSIAATQGSKQTISVGTHIAKYVFIMEIFIDVDRTIHDLVFNVSSLVDDAVSNPNHVEVNTILSLSDLSTAEGQNTVFNIFFPPYVTCQTNITSDKKQIISQQQTDNSLSLDLGTLFFTDEVHLKTILTADSGYEVPVGISGLDSVLLFQPMADEHDQTDIVGDFEYINITVATTTALGTGCTPGDLGMETNTIKDCQISSSPDSIEAATNGRYNSAGTGWVPFVHYGAVRGERYFQVYFGNKVMINKIKMQQTGTAKATSIKVRFSDDGIAWVENPVNAITPDPALTDEELSVPAPESSRYIRVMIFDLDDNASTAGFKFDFVGCETTTDRPGDPCTDVITTPTPLADFKRRSFITAGTTVYVCDMIQDSLSIKQKCYSSPDHLTWT</sequence>
<keyword evidence="3" id="KW-1185">Reference proteome</keyword>
<dbReference type="InterPro" id="IPR000421">
    <property type="entry name" value="FA58C"/>
</dbReference>
<dbReference type="AlphaFoldDB" id="A0A3S1AX92"/>
<evidence type="ECO:0000313" key="2">
    <source>
        <dbReference type="EMBL" id="RUS69640.1"/>
    </source>
</evidence>
<proteinExistence type="predicted"/>
<dbReference type="SUPFAM" id="SSF49785">
    <property type="entry name" value="Galactose-binding domain-like"/>
    <property type="match status" value="1"/>
</dbReference>
<name>A0A3S1AX92_ELYCH</name>
<comment type="caution">
    <text evidence="2">The sequence shown here is derived from an EMBL/GenBank/DDBJ whole genome shotgun (WGS) entry which is preliminary data.</text>
</comment>